<dbReference type="EMBL" id="BMFY01000008">
    <property type="protein sequence ID" value="GGA17806.1"/>
    <property type="molecule type" value="Genomic_DNA"/>
</dbReference>
<accession>A0A8J2TYY0</accession>
<organism evidence="2 3">
    <name type="scientific">Sediminivirga luteola</name>
    <dbReference type="NCBI Taxonomy" id="1774748"/>
    <lineage>
        <taxon>Bacteria</taxon>
        <taxon>Bacillati</taxon>
        <taxon>Actinomycetota</taxon>
        <taxon>Actinomycetes</taxon>
        <taxon>Micrococcales</taxon>
        <taxon>Brevibacteriaceae</taxon>
        <taxon>Sediminivirga</taxon>
    </lineage>
</organism>
<evidence type="ECO:0000313" key="3">
    <source>
        <dbReference type="Proteomes" id="UP000616114"/>
    </source>
</evidence>
<reference evidence="2" key="1">
    <citation type="journal article" date="2014" name="Int. J. Syst. Evol. Microbiol.">
        <title>Complete genome sequence of Corynebacterium casei LMG S-19264T (=DSM 44701T), isolated from a smear-ripened cheese.</title>
        <authorList>
            <consortium name="US DOE Joint Genome Institute (JGI-PGF)"/>
            <person name="Walter F."/>
            <person name="Albersmeier A."/>
            <person name="Kalinowski J."/>
            <person name="Ruckert C."/>
        </authorList>
    </citation>
    <scope>NUCLEOTIDE SEQUENCE</scope>
    <source>
        <strain evidence="2">CGMCC 1.12785</strain>
    </source>
</reference>
<comment type="caution">
    <text evidence="2">The sequence shown here is derived from an EMBL/GenBank/DDBJ whole genome shotgun (WGS) entry which is preliminary data.</text>
</comment>
<dbReference type="Proteomes" id="UP000616114">
    <property type="component" value="Unassembled WGS sequence"/>
</dbReference>
<gene>
    <name evidence="2" type="ORF">GCM10011333_21170</name>
</gene>
<feature type="region of interest" description="Disordered" evidence="1">
    <location>
        <begin position="17"/>
        <end position="42"/>
    </location>
</feature>
<sequence length="196" mass="20850">MSAVLVLGLAAGCAAEEPADVPPVTEQSSTSAEPEVLPGPADGVEMTVAEGLELTPEERAAAEEAVEALRAALNFEDAALRNGGVPPGDPRDVYSGEALAEFELFSRTYQEEGYKRTGQLSYEFLRLEGISSDVDNDVSVRASYCFDMSDLLVLDELDSEVDAGESGDEVYAEVSLTSARGAWKLTEIVEMSDACQ</sequence>
<dbReference type="AlphaFoldDB" id="A0A8J2TYY0"/>
<name>A0A8J2TYY0_9MICO</name>
<evidence type="ECO:0000256" key="1">
    <source>
        <dbReference type="SAM" id="MobiDB-lite"/>
    </source>
</evidence>
<protein>
    <submittedName>
        <fullName evidence="2">Uncharacterized protein</fullName>
    </submittedName>
</protein>
<proteinExistence type="predicted"/>
<evidence type="ECO:0000313" key="2">
    <source>
        <dbReference type="EMBL" id="GGA17806.1"/>
    </source>
</evidence>
<reference evidence="2" key="2">
    <citation type="submission" date="2020-09" db="EMBL/GenBank/DDBJ databases">
        <authorList>
            <person name="Sun Q."/>
            <person name="Zhou Y."/>
        </authorList>
    </citation>
    <scope>NUCLEOTIDE SEQUENCE</scope>
    <source>
        <strain evidence="2">CGMCC 1.12785</strain>
    </source>
</reference>
<dbReference type="RefSeq" id="WP_188550851.1">
    <property type="nucleotide sequence ID" value="NZ_BMFY01000008.1"/>
</dbReference>
<keyword evidence="3" id="KW-1185">Reference proteome</keyword>